<dbReference type="InterPro" id="IPR051713">
    <property type="entry name" value="T-cell_Activation_Regulation"/>
</dbReference>
<keyword evidence="8" id="KW-0675">Receptor</keyword>
<dbReference type="Proteomes" id="UP001044222">
    <property type="component" value="Unassembled WGS sequence"/>
</dbReference>
<dbReference type="Gene3D" id="2.60.40.10">
    <property type="entry name" value="Immunoglobulins"/>
    <property type="match status" value="4"/>
</dbReference>
<sequence>MFVNIGRSLTLPCRGDPSRDVTWCFQQYEYPDWLDVAELNTGSFSSGYGFQGRVESFHLKDPGNYSLLLGPVVYSDLGIYKCQYSNETEIVLSDVKLEIRVPSNVSVAMGMSASLPCFAKINIQAHADDLDILWKRGGENVYQLLKNTITYGPRFENRASVSPEQALYGNMSLTIRQTRFSDEGDYQCFYNSPKERGNPDSASLVVTGHPPQTLTVKAGGLLSIPLYTADPVRVTFSAGIGSDEVLMLDANKGPARYGECCAQRCELLAQEYTLLLRSVTLEDAGVYKVTDPETNKTIGSVSLEVSALLAASPVYSVRMFVSFGRSLTLPCRGDPSRDVEWRFQEYGYPDWLDVAELYTGSFSSGNGFQGRVESFHLKEPGNYSLLLSPVVYSDLGIYKCQYRDETEIILSDVKLDIREPSNVSVAMGMSASLPCFGKINMQARADDLDILWKRGGENVYQLLKNTITYGPRRLPVLLQQSKERGNPDSASLVVTGHPPQTLTVKAGGLLSIPLYTADPVRVTFSAGLGSDEVLMLDANKGPARYGERCAQRCELLAQEYTLLLRSVTLEDAGVYKVTDPETNRTIGSVSLEVSGRSAGAVAGIVVGVLVLAGSAFAVWWFFIKNTENSRNLDCFRAARTEQDNVDNVNNVNNVNNVKNVKNEQRESVNNVNNVDNVNKVNNVNNERC</sequence>
<keyword evidence="9" id="KW-0325">Glycoprotein</keyword>
<evidence type="ECO:0000256" key="10">
    <source>
        <dbReference type="ARBA" id="ARBA00023319"/>
    </source>
</evidence>
<organism evidence="13 14">
    <name type="scientific">Anguilla anguilla</name>
    <name type="common">European freshwater eel</name>
    <name type="synonym">Muraena anguilla</name>
    <dbReference type="NCBI Taxonomy" id="7936"/>
    <lineage>
        <taxon>Eukaryota</taxon>
        <taxon>Metazoa</taxon>
        <taxon>Chordata</taxon>
        <taxon>Craniata</taxon>
        <taxon>Vertebrata</taxon>
        <taxon>Euteleostomi</taxon>
        <taxon>Actinopterygii</taxon>
        <taxon>Neopterygii</taxon>
        <taxon>Teleostei</taxon>
        <taxon>Anguilliformes</taxon>
        <taxon>Anguillidae</taxon>
        <taxon>Anguilla</taxon>
    </lineage>
</organism>
<gene>
    <name evidence="13" type="ORF">ANANG_G00315480</name>
</gene>
<dbReference type="InterPro" id="IPR036179">
    <property type="entry name" value="Ig-like_dom_sf"/>
</dbReference>
<evidence type="ECO:0000256" key="7">
    <source>
        <dbReference type="ARBA" id="ARBA00023157"/>
    </source>
</evidence>
<keyword evidence="3 11" id="KW-0812">Transmembrane</keyword>
<dbReference type="InterPro" id="IPR003598">
    <property type="entry name" value="Ig_sub2"/>
</dbReference>
<evidence type="ECO:0000256" key="2">
    <source>
        <dbReference type="ARBA" id="ARBA00022475"/>
    </source>
</evidence>
<evidence type="ECO:0000256" key="5">
    <source>
        <dbReference type="ARBA" id="ARBA00022989"/>
    </source>
</evidence>
<dbReference type="GO" id="GO:0009897">
    <property type="term" value="C:external side of plasma membrane"/>
    <property type="evidence" value="ECO:0007669"/>
    <property type="project" value="TreeGrafter"/>
</dbReference>
<reference evidence="13" key="1">
    <citation type="submission" date="2021-01" db="EMBL/GenBank/DDBJ databases">
        <title>A chromosome-scale assembly of European eel, Anguilla anguilla.</title>
        <authorList>
            <person name="Henkel C."/>
            <person name="Jong-Raadsen S.A."/>
            <person name="Dufour S."/>
            <person name="Weltzien F.-A."/>
            <person name="Palstra A.P."/>
            <person name="Pelster B."/>
            <person name="Spaink H.P."/>
            <person name="Van Den Thillart G.E."/>
            <person name="Jansen H."/>
            <person name="Zahm M."/>
            <person name="Klopp C."/>
            <person name="Cedric C."/>
            <person name="Louis A."/>
            <person name="Berthelot C."/>
            <person name="Parey E."/>
            <person name="Roest Crollius H."/>
            <person name="Montfort J."/>
            <person name="Robinson-Rechavi M."/>
            <person name="Bucao C."/>
            <person name="Bouchez O."/>
            <person name="Gislard M."/>
            <person name="Lluch J."/>
            <person name="Milhes M."/>
            <person name="Lampietro C."/>
            <person name="Lopez Roques C."/>
            <person name="Donnadieu C."/>
            <person name="Braasch I."/>
            <person name="Desvignes T."/>
            <person name="Postlethwait J."/>
            <person name="Bobe J."/>
            <person name="Guiguen Y."/>
            <person name="Dirks R."/>
        </authorList>
    </citation>
    <scope>NUCLEOTIDE SEQUENCE</scope>
    <source>
        <strain evidence="13">Tag_6206</strain>
        <tissue evidence="13">Liver</tissue>
    </source>
</reference>
<dbReference type="GO" id="GO:0042130">
    <property type="term" value="P:negative regulation of T cell proliferation"/>
    <property type="evidence" value="ECO:0007669"/>
    <property type="project" value="TreeGrafter"/>
</dbReference>
<feature type="domain" description="Ig-like" evidence="12">
    <location>
        <begin position="71"/>
        <end position="205"/>
    </location>
</feature>
<dbReference type="Pfam" id="PF07686">
    <property type="entry name" value="V-set"/>
    <property type="match status" value="3"/>
</dbReference>
<evidence type="ECO:0000259" key="12">
    <source>
        <dbReference type="PROSITE" id="PS50835"/>
    </source>
</evidence>
<name>A0A9D3RHR0_ANGAN</name>
<dbReference type="SMART" id="SM00409">
    <property type="entry name" value="IG"/>
    <property type="match status" value="5"/>
</dbReference>
<keyword evidence="6 11" id="KW-0472">Membrane</keyword>
<dbReference type="GO" id="GO:0042102">
    <property type="term" value="P:positive regulation of T cell proliferation"/>
    <property type="evidence" value="ECO:0007669"/>
    <property type="project" value="TreeGrafter"/>
</dbReference>
<feature type="domain" description="Ig-like" evidence="12">
    <location>
        <begin position="313"/>
        <end position="411"/>
    </location>
</feature>
<dbReference type="EMBL" id="JAFIRN010000027">
    <property type="protein sequence ID" value="KAG5830175.1"/>
    <property type="molecule type" value="Genomic_DNA"/>
</dbReference>
<protein>
    <recommendedName>
        <fullName evidence="12">Ig-like domain-containing protein</fullName>
    </recommendedName>
</protein>
<dbReference type="PROSITE" id="PS50835">
    <property type="entry name" value="IG_LIKE"/>
    <property type="match status" value="2"/>
</dbReference>
<keyword evidence="4" id="KW-0732">Signal</keyword>
<evidence type="ECO:0000256" key="6">
    <source>
        <dbReference type="ARBA" id="ARBA00023136"/>
    </source>
</evidence>
<evidence type="ECO:0000256" key="3">
    <source>
        <dbReference type="ARBA" id="ARBA00022692"/>
    </source>
</evidence>
<dbReference type="GO" id="GO:0071222">
    <property type="term" value="P:cellular response to lipopolysaccharide"/>
    <property type="evidence" value="ECO:0007669"/>
    <property type="project" value="TreeGrafter"/>
</dbReference>
<evidence type="ECO:0000256" key="1">
    <source>
        <dbReference type="ARBA" id="ARBA00004251"/>
    </source>
</evidence>
<dbReference type="InterPro" id="IPR013783">
    <property type="entry name" value="Ig-like_fold"/>
</dbReference>
<dbReference type="GO" id="GO:0031295">
    <property type="term" value="P:T cell costimulation"/>
    <property type="evidence" value="ECO:0007669"/>
    <property type="project" value="TreeGrafter"/>
</dbReference>
<keyword evidence="2" id="KW-1003">Cell membrane</keyword>
<dbReference type="InterPro" id="IPR003599">
    <property type="entry name" value="Ig_sub"/>
</dbReference>
<dbReference type="PANTHER" id="PTHR25466:SF11">
    <property type="entry name" value="GALECTIN 17-RELATED"/>
    <property type="match status" value="1"/>
</dbReference>
<keyword evidence="5 11" id="KW-1133">Transmembrane helix</keyword>
<accession>A0A9D3RHR0</accession>
<evidence type="ECO:0000256" key="8">
    <source>
        <dbReference type="ARBA" id="ARBA00023170"/>
    </source>
</evidence>
<comment type="caution">
    <text evidence="13">The sequence shown here is derived from an EMBL/GenBank/DDBJ whole genome shotgun (WGS) entry which is preliminary data.</text>
</comment>
<feature type="transmembrane region" description="Helical" evidence="11">
    <location>
        <begin position="598"/>
        <end position="622"/>
    </location>
</feature>
<proteinExistence type="predicted"/>
<evidence type="ECO:0000256" key="11">
    <source>
        <dbReference type="SAM" id="Phobius"/>
    </source>
</evidence>
<dbReference type="PANTHER" id="PTHR25466">
    <property type="entry name" value="T-LYMPHOCYTE ACTIVATION ANTIGEN"/>
    <property type="match status" value="1"/>
</dbReference>
<evidence type="ECO:0000313" key="14">
    <source>
        <dbReference type="Proteomes" id="UP001044222"/>
    </source>
</evidence>
<keyword evidence="14" id="KW-1185">Reference proteome</keyword>
<dbReference type="SMART" id="SM00408">
    <property type="entry name" value="IGc2"/>
    <property type="match status" value="3"/>
</dbReference>
<keyword evidence="7" id="KW-1015">Disulfide bond</keyword>
<evidence type="ECO:0000256" key="4">
    <source>
        <dbReference type="ARBA" id="ARBA00022729"/>
    </source>
</evidence>
<dbReference type="InterPro" id="IPR013106">
    <property type="entry name" value="Ig_V-set"/>
</dbReference>
<evidence type="ECO:0000256" key="9">
    <source>
        <dbReference type="ARBA" id="ARBA00023180"/>
    </source>
</evidence>
<dbReference type="GO" id="GO:0006955">
    <property type="term" value="P:immune response"/>
    <property type="evidence" value="ECO:0007669"/>
    <property type="project" value="TreeGrafter"/>
</dbReference>
<dbReference type="InterPro" id="IPR007110">
    <property type="entry name" value="Ig-like_dom"/>
</dbReference>
<dbReference type="GO" id="GO:0007166">
    <property type="term" value="P:cell surface receptor signaling pathway"/>
    <property type="evidence" value="ECO:0007669"/>
    <property type="project" value="TreeGrafter"/>
</dbReference>
<evidence type="ECO:0000313" key="13">
    <source>
        <dbReference type="EMBL" id="KAG5830175.1"/>
    </source>
</evidence>
<dbReference type="SUPFAM" id="SSF48726">
    <property type="entry name" value="Immunoglobulin"/>
    <property type="match status" value="4"/>
</dbReference>
<keyword evidence="10" id="KW-0393">Immunoglobulin domain</keyword>
<dbReference type="AlphaFoldDB" id="A0A9D3RHR0"/>
<comment type="subcellular location">
    <subcellularLocation>
        <location evidence="1">Cell membrane</location>
        <topology evidence="1">Single-pass type I membrane protein</topology>
    </subcellularLocation>
</comment>